<evidence type="ECO:0000259" key="7">
    <source>
        <dbReference type="Pfam" id="PF22770"/>
    </source>
</evidence>
<proteinExistence type="predicted"/>
<dbReference type="Pfam" id="PF08170">
    <property type="entry name" value="POPLD"/>
    <property type="match status" value="1"/>
</dbReference>
<dbReference type="GO" id="GO:0005655">
    <property type="term" value="C:nucleolar ribonuclease P complex"/>
    <property type="evidence" value="ECO:0007669"/>
    <property type="project" value="InterPro"/>
</dbReference>
<keyword evidence="3" id="KW-0539">Nucleus</keyword>
<feature type="domain" description="Pop1 N-terminal" evidence="5">
    <location>
        <begin position="162"/>
        <end position="224"/>
    </location>
</feature>
<dbReference type="Proteomes" id="UP000813824">
    <property type="component" value="Unassembled WGS sequence"/>
</dbReference>
<dbReference type="Pfam" id="PF06978">
    <property type="entry name" value="POP1_N"/>
    <property type="match status" value="2"/>
</dbReference>
<dbReference type="Pfam" id="PF22770">
    <property type="entry name" value="POP1_C"/>
    <property type="match status" value="1"/>
</dbReference>
<dbReference type="AlphaFoldDB" id="A0A8K0UVX8"/>
<protein>
    <submittedName>
        <fullName evidence="8">POP1-domain-containing protein</fullName>
    </submittedName>
</protein>
<dbReference type="InterPro" id="IPR009723">
    <property type="entry name" value="Pop1_N"/>
</dbReference>
<feature type="compositionally biased region" description="Polar residues" evidence="4">
    <location>
        <begin position="36"/>
        <end position="51"/>
    </location>
</feature>
<dbReference type="EMBL" id="JAEVFJ010000005">
    <property type="protein sequence ID" value="KAH8104719.1"/>
    <property type="molecule type" value="Genomic_DNA"/>
</dbReference>
<feature type="region of interest" description="Disordered" evidence="4">
    <location>
        <begin position="135"/>
        <end position="155"/>
    </location>
</feature>
<sequence length="848" mass="95380">MPSKRKNDEPAGPAETTGREKKKQKTVAARTIPVQDATSSGPSNTQSQTANAEAGPSRSVRFEGKQLPGSLDVERFAEARAFEINAMHTAMQTARQSASHRAWQELPRHLRRRAASHDVRRVPLRLRDKARAEMDPMRKKALRRKHPQHGKDKKLQRTEPLLKRQKDKVWLETHIWHAKRMKMENMWGYRLAVQPTEKAFRPSHRASVHGSILHDASYYGFLEMCGPEAILRSVFERCCDPQSPSPSAPRFLTGARACDTHIYKPGAYPFGLIAPVTVIWQSSKDTMHEEPGPRTVHKAKHPKHPNEDNLQVKSTPIRSVWVRVHPSIFTEVYIALQTAASYALDAAKAANGADSKVVLSVEIADLRERLNVFEIMGAKSSQVLKGALKPLFEKGRKDFATFWDSLGNLQTTASLPRNMIIGFTVNDPRLSFPPKNAHVQLKASNPMSTPVANIFPSSHLALSGIWDEKARDQLKKPKYKKKDLDERRAQNVVPGTSLQPKQQDDRIPILLIQRSLESLSEGATPGSSSNADASSSLHGWTLIIPSGWAMPFFSSLIYTGTRVAGQRERQTQFFEAGKSYFPRDYPFTESYQAFADDRKAEDEAKWLRKPPAKRPNYEALQTRSPWIPDWEVVLEIAPSTQSSNLITTQRAVQDDTDPSAPAKKKIRPWLLRGCNVQKVLDEAGKMFNRAVGLYEQINQLKTKKGLDALDNSIRPDDLWRGALVRVKLKMCTRGRPDDLAMIYRVDDDEHAEWVVSTNKAVGLEDEDESKIELANRQTPPSDIIGYVTTGNFSLSLGKAFAIGAVSVSRLFDLRDQAARLGKHPHLLVKVRDRGEQVHRAAYLHLLEE</sequence>
<evidence type="ECO:0000256" key="1">
    <source>
        <dbReference type="ARBA" id="ARBA00004123"/>
    </source>
</evidence>
<dbReference type="GO" id="GO:0000172">
    <property type="term" value="C:ribonuclease MRP complex"/>
    <property type="evidence" value="ECO:0007669"/>
    <property type="project" value="InterPro"/>
</dbReference>
<dbReference type="GO" id="GO:0001682">
    <property type="term" value="P:tRNA 5'-leader removal"/>
    <property type="evidence" value="ECO:0007669"/>
    <property type="project" value="InterPro"/>
</dbReference>
<evidence type="ECO:0000313" key="8">
    <source>
        <dbReference type="EMBL" id="KAH8104719.1"/>
    </source>
</evidence>
<gene>
    <name evidence="8" type="ORF">BXZ70DRAFT_611422</name>
</gene>
<dbReference type="PANTHER" id="PTHR22731">
    <property type="entry name" value="RIBONUCLEASES P/MRP PROTEIN SUBUNIT POP1"/>
    <property type="match status" value="1"/>
</dbReference>
<feature type="domain" description="POP1 C-terminal" evidence="7">
    <location>
        <begin position="776"/>
        <end position="845"/>
    </location>
</feature>
<evidence type="ECO:0000256" key="4">
    <source>
        <dbReference type="SAM" id="MobiDB-lite"/>
    </source>
</evidence>
<comment type="caution">
    <text evidence="8">The sequence shown here is derived from an EMBL/GenBank/DDBJ whole genome shotgun (WGS) entry which is preliminary data.</text>
</comment>
<evidence type="ECO:0000256" key="3">
    <source>
        <dbReference type="ARBA" id="ARBA00023242"/>
    </source>
</evidence>
<keyword evidence="2" id="KW-0819">tRNA processing</keyword>
<organism evidence="8 9">
    <name type="scientific">Cristinia sonorae</name>
    <dbReference type="NCBI Taxonomy" id="1940300"/>
    <lineage>
        <taxon>Eukaryota</taxon>
        <taxon>Fungi</taxon>
        <taxon>Dikarya</taxon>
        <taxon>Basidiomycota</taxon>
        <taxon>Agaricomycotina</taxon>
        <taxon>Agaricomycetes</taxon>
        <taxon>Agaricomycetidae</taxon>
        <taxon>Agaricales</taxon>
        <taxon>Pleurotineae</taxon>
        <taxon>Stephanosporaceae</taxon>
        <taxon>Cristinia</taxon>
    </lineage>
</organism>
<dbReference type="InterPro" id="IPR039182">
    <property type="entry name" value="Pop1"/>
</dbReference>
<name>A0A8K0UVX8_9AGAR</name>
<dbReference type="InterPro" id="IPR055079">
    <property type="entry name" value="POP1_C"/>
</dbReference>
<dbReference type="OrthoDB" id="442863at2759"/>
<evidence type="ECO:0000259" key="5">
    <source>
        <dbReference type="Pfam" id="PF06978"/>
    </source>
</evidence>
<evidence type="ECO:0000313" key="9">
    <source>
        <dbReference type="Proteomes" id="UP000813824"/>
    </source>
</evidence>
<feature type="domain" description="POPLD" evidence="6">
    <location>
        <begin position="539"/>
        <end position="630"/>
    </location>
</feature>
<keyword evidence="9" id="KW-1185">Reference proteome</keyword>
<feature type="region of interest" description="Disordered" evidence="4">
    <location>
        <begin position="285"/>
        <end position="310"/>
    </location>
</feature>
<comment type="subcellular location">
    <subcellularLocation>
        <location evidence="1">Nucleus</location>
    </subcellularLocation>
</comment>
<feature type="region of interest" description="Disordered" evidence="4">
    <location>
        <begin position="1"/>
        <end position="66"/>
    </location>
</feature>
<evidence type="ECO:0000259" key="6">
    <source>
        <dbReference type="Pfam" id="PF08170"/>
    </source>
</evidence>
<dbReference type="InterPro" id="IPR012590">
    <property type="entry name" value="POPLD_dom"/>
</dbReference>
<dbReference type="PANTHER" id="PTHR22731:SF3">
    <property type="entry name" value="RIBONUCLEASES P_MRP PROTEIN SUBUNIT POP1"/>
    <property type="match status" value="1"/>
</dbReference>
<reference evidence="8" key="1">
    <citation type="journal article" date="2021" name="New Phytol.">
        <title>Evolutionary innovations through gain and loss of genes in the ectomycorrhizal Boletales.</title>
        <authorList>
            <person name="Wu G."/>
            <person name="Miyauchi S."/>
            <person name="Morin E."/>
            <person name="Kuo A."/>
            <person name="Drula E."/>
            <person name="Varga T."/>
            <person name="Kohler A."/>
            <person name="Feng B."/>
            <person name="Cao Y."/>
            <person name="Lipzen A."/>
            <person name="Daum C."/>
            <person name="Hundley H."/>
            <person name="Pangilinan J."/>
            <person name="Johnson J."/>
            <person name="Barry K."/>
            <person name="LaButti K."/>
            <person name="Ng V."/>
            <person name="Ahrendt S."/>
            <person name="Min B."/>
            <person name="Choi I.G."/>
            <person name="Park H."/>
            <person name="Plett J.M."/>
            <person name="Magnuson J."/>
            <person name="Spatafora J.W."/>
            <person name="Nagy L.G."/>
            <person name="Henrissat B."/>
            <person name="Grigoriev I.V."/>
            <person name="Yang Z.L."/>
            <person name="Xu J."/>
            <person name="Martin F.M."/>
        </authorList>
    </citation>
    <scope>NUCLEOTIDE SEQUENCE</scope>
    <source>
        <strain evidence="8">KKN 215</strain>
    </source>
</reference>
<feature type="domain" description="Pop1 N-terminal" evidence="5">
    <location>
        <begin position="76"/>
        <end position="157"/>
    </location>
</feature>
<accession>A0A8K0UVX8</accession>
<feature type="compositionally biased region" description="Basic residues" evidence="4">
    <location>
        <begin position="139"/>
        <end position="148"/>
    </location>
</feature>
<evidence type="ECO:0000256" key="2">
    <source>
        <dbReference type="ARBA" id="ARBA00022694"/>
    </source>
</evidence>